<dbReference type="PROSITE" id="PS00154">
    <property type="entry name" value="ATPASE_E1_E2"/>
    <property type="match status" value="1"/>
</dbReference>
<evidence type="ECO:0000313" key="15">
    <source>
        <dbReference type="EMBL" id="KAF8822583.1"/>
    </source>
</evidence>
<evidence type="ECO:0000256" key="5">
    <source>
        <dbReference type="ARBA" id="ARBA00022840"/>
    </source>
</evidence>
<dbReference type="InterPro" id="IPR006068">
    <property type="entry name" value="ATPase_P-typ_cation-transptr_C"/>
</dbReference>
<evidence type="ECO:0000313" key="16">
    <source>
        <dbReference type="Proteomes" id="UP000823046"/>
    </source>
</evidence>
<dbReference type="PANTHER" id="PTHR24093:SF369">
    <property type="entry name" value="CALCIUM-TRANSPORTING ATPASE"/>
    <property type="match status" value="1"/>
</dbReference>
<gene>
    <name evidence="15" type="primary">PMCAA1</name>
    <name evidence="15" type="ORF">IE077_003431</name>
</gene>
<name>A0ABQ7JF12_9APIC</name>
<dbReference type="Gene3D" id="1.20.1110.10">
    <property type="entry name" value="Calcium-transporting ATPase, transmembrane domain"/>
    <property type="match status" value="1"/>
</dbReference>
<evidence type="ECO:0000256" key="11">
    <source>
        <dbReference type="SAM" id="Phobius"/>
    </source>
</evidence>
<keyword evidence="2 11" id="KW-0812">Transmembrane</keyword>
<dbReference type="Pfam" id="PF13246">
    <property type="entry name" value="Cation_ATPase"/>
    <property type="match status" value="1"/>
</dbReference>
<keyword evidence="3" id="KW-0479">Metal-binding</keyword>
<dbReference type="Pfam" id="PF00689">
    <property type="entry name" value="Cation_ATPase_C"/>
    <property type="match status" value="1"/>
</dbReference>
<dbReference type="Proteomes" id="UP000823046">
    <property type="component" value="Unassembled WGS sequence"/>
</dbReference>
<proteinExistence type="predicted"/>
<keyword evidence="6" id="KW-0460">Magnesium</keyword>
<evidence type="ECO:0000256" key="10">
    <source>
        <dbReference type="SAM" id="MobiDB-lite"/>
    </source>
</evidence>
<dbReference type="SFLD" id="SFLDF00027">
    <property type="entry name" value="p-type_atpase"/>
    <property type="match status" value="1"/>
</dbReference>
<dbReference type="SUPFAM" id="SSF81665">
    <property type="entry name" value="Calcium ATPase, transmembrane domain M"/>
    <property type="match status" value="1"/>
</dbReference>
<evidence type="ECO:0000259" key="14">
    <source>
        <dbReference type="Pfam" id="PF00690"/>
    </source>
</evidence>
<dbReference type="Gene3D" id="3.40.50.1000">
    <property type="entry name" value="HAD superfamily/HAD-like"/>
    <property type="match status" value="1"/>
</dbReference>
<dbReference type="SUPFAM" id="SSF81653">
    <property type="entry name" value="Calcium ATPase, transduction domain A"/>
    <property type="match status" value="1"/>
</dbReference>
<evidence type="ECO:0000256" key="4">
    <source>
        <dbReference type="ARBA" id="ARBA00022741"/>
    </source>
</evidence>
<dbReference type="CDD" id="cd02081">
    <property type="entry name" value="P-type_ATPase_Ca_PMCA-like"/>
    <property type="match status" value="1"/>
</dbReference>
<feature type="transmembrane region" description="Helical" evidence="11">
    <location>
        <begin position="926"/>
        <end position="948"/>
    </location>
</feature>
<feature type="transmembrane region" description="Helical" evidence="11">
    <location>
        <begin position="994"/>
        <end position="1021"/>
    </location>
</feature>
<dbReference type="InterPro" id="IPR018303">
    <property type="entry name" value="ATPase_P-typ_P_site"/>
</dbReference>
<dbReference type="InterPro" id="IPR001757">
    <property type="entry name" value="P_typ_ATPase"/>
</dbReference>
<evidence type="ECO:0000256" key="2">
    <source>
        <dbReference type="ARBA" id="ARBA00022692"/>
    </source>
</evidence>
<keyword evidence="16" id="KW-1185">Reference proteome</keyword>
<organism evidence="15 16">
    <name type="scientific">Cardiosporidium cionae</name>
    <dbReference type="NCBI Taxonomy" id="476202"/>
    <lineage>
        <taxon>Eukaryota</taxon>
        <taxon>Sar</taxon>
        <taxon>Alveolata</taxon>
        <taxon>Apicomplexa</taxon>
        <taxon>Aconoidasida</taxon>
        <taxon>Nephromycida</taxon>
        <taxon>Cardiosporidium</taxon>
    </lineage>
</organism>
<keyword evidence="9 11" id="KW-0472">Membrane</keyword>
<dbReference type="EMBL" id="JADAQX010000041">
    <property type="protein sequence ID" value="KAF8822583.1"/>
    <property type="molecule type" value="Genomic_DNA"/>
</dbReference>
<feature type="transmembrane region" description="Helical" evidence="11">
    <location>
        <begin position="1090"/>
        <end position="1107"/>
    </location>
</feature>
<feature type="region of interest" description="Disordered" evidence="10">
    <location>
        <begin position="24"/>
        <end position="60"/>
    </location>
</feature>
<dbReference type="Pfam" id="PF08282">
    <property type="entry name" value="Hydrolase_3"/>
    <property type="match status" value="1"/>
</dbReference>
<dbReference type="InterPro" id="IPR023298">
    <property type="entry name" value="ATPase_P-typ_TM_dom_sf"/>
</dbReference>
<evidence type="ECO:0000256" key="1">
    <source>
        <dbReference type="ARBA" id="ARBA00004127"/>
    </source>
</evidence>
<dbReference type="InterPro" id="IPR008250">
    <property type="entry name" value="ATPase_P-typ_transduc_dom_A_sf"/>
</dbReference>
<dbReference type="InterPro" id="IPR036412">
    <property type="entry name" value="HAD-like_sf"/>
</dbReference>
<comment type="caution">
    <text evidence="15">The sequence shown here is derived from an EMBL/GenBank/DDBJ whole genome shotgun (WGS) entry which is preliminary data.</text>
</comment>
<feature type="domain" description="Cation-transporting P-type ATPase N-terminal" evidence="14">
    <location>
        <begin position="150"/>
        <end position="213"/>
    </location>
</feature>
<evidence type="ECO:0000256" key="7">
    <source>
        <dbReference type="ARBA" id="ARBA00022967"/>
    </source>
</evidence>
<reference evidence="15 16" key="1">
    <citation type="journal article" date="2020" name="bioRxiv">
        <title>Metabolic contributions of an alphaproteobacterial endosymbiont in the apicomplexan Cardiosporidium cionae.</title>
        <authorList>
            <person name="Hunter E.S."/>
            <person name="Paight C.J."/>
            <person name="Lane C.E."/>
        </authorList>
    </citation>
    <scope>NUCLEOTIDE SEQUENCE [LARGE SCALE GENOMIC DNA]</scope>
    <source>
        <strain evidence="15">ESH_2018</strain>
    </source>
</reference>
<dbReference type="InterPro" id="IPR059000">
    <property type="entry name" value="ATPase_P-type_domA"/>
</dbReference>
<dbReference type="NCBIfam" id="TIGR01494">
    <property type="entry name" value="ATPase_P-type"/>
    <property type="match status" value="2"/>
</dbReference>
<evidence type="ECO:0000256" key="6">
    <source>
        <dbReference type="ARBA" id="ARBA00022842"/>
    </source>
</evidence>
<dbReference type="Pfam" id="PF00690">
    <property type="entry name" value="Cation_ATPase_N"/>
    <property type="match status" value="1"/>
</dbReference>
<feature type="transmembrane region" description="Helical" evidence="11">
    <location>
        <begin position="412"/>
        <end position="432"/>
    </location>
</feature>
<keyword evidence="7" id="KW-1278">Translocase</keyword>
<accession>A0ABQ7JF12</accession>
<dbReference type="InterPro" id="IPR023299">
    <property type="entry name" value="ATPase_P-typ_cyto_dom_N"/>
</dbReference>
<dbReference type="Gene3D" id="2.70.150.10">
    <property type="entry name" value="Calcium-transporting ATPase, cytoplasmic transduction domain A"/>
    <property type="match status" value="1"/>
</dbReference>
<feature type="transmembrane region" description="Helical" evidence="11">
    <location>
        <begin position="1127"/>
        <end position="1148"/>
    </location>
</feature>
<dbReference type="SFLD" id="SFLDG00002">
    <property type="entry name" value="C1.7:_P-type_atpase_like"/>
    <property type="match status" value="1"/>
</dbReference>
<dbReference type="SFLD" id="SFLDS00003">
    <property type="entry name" value="Haloacid_Dehalogenase"/>
    <property type="match status" value="1"/>
</dbReference>
<feature type="domain" description="Cation-transporting P-type ATPase C-terminal" evidence="13">
    <location>
        <begin position="951"/>
        <end position="1182"/>
    </location>
</feature>
<feature type="region of interest" description="Disordered" evidence="10">
    <location>
        <begin position="87"/>
        <end position="110"/>
    </location>
</feature>
<keyword evidence="4" id="KW-0547">Nucleotide-binding</keyword>
<dbReference type="Pfam" id="PF00122">
    <property type="entry name" value="E1-E2_ATPase"/>
    <property type="match status" value="1"/>
</dbReference>
<keyword evidence="5" id="KW-0067">ATP-binding</keyword>
<dbReference type="SUPFAM" id="SSF56784">
    <property type="entry name" value="HAD-like"/>
    <property type="match status" value="1"/>
</dbReference>
<dbReference type="SUPFAM" id="SSF81660">
    <property type="entry name" value="Metal cation-transporting ATPase, ATP-binding domain N"/>
    <property type="match status" value="1"/>
</dbReference>
<keyword evidence="8 11" id="KW-1133">Transmembrane helix</keyword>
<feature type="transmembrane region" description="Helical" evidence="11">
    <location>
        <begin position="1160"/>
        <end position="1179"/>
    </location>
</feature>
<dbReference type="InterPro" id="IPR044492">
    <property type="entry name" value="P_typ_ATPase_HD_dom"/>
</dbReference>
<evidence type="ECO:0000259" key="12">
    <source>
        <dbReference type="Pfam" id="PF00122"/>
    </source>
</evidence>
<dbReference type="Gene3D" id="3.40.1110.10">
    <property type="entry name" value="Calcium-transporting ATPase, cytoplasmic domain N"/>
    <property type="match status" value="1"/>
</dbReference>
<sequence length="1258" mass="139722">MERVGELLNDRLDSDPLHSVEECLDSQTPSQNDLVADEEGKLPFRVGTSTEDSTSPEEGFSYSQGFNEIDSSFVVDISGNSNSLDVKESDGNLTCPVPTDDPSRGGGKNNDEEQLFGASLFELCETINSYVNGLKHEEIAHLGRFGGRTGLLEKLKTSSETGLTVETMFETQRVNTFGRNKLPKRKLSSFAHLCYEAFRDLILRILVVCGGLSLAIGVIFGDNPAVDWVEGFVIWLAVLVVILVTAGNDWAKERQFDKLSSLNDAKNCNVLRNGEQLEISVFSLMVGDILLVEAGDEIAADCLAINTNNLKMDESSLTGESKKIEKVPIDESIRPNDDSNHTASKGVNFIEERHSSVLLSGSTVSEGAGVLVVVAVGVDSTSGNLFGKMAFEADPTPLQNKLNALAHDIGKAGLISAVVCFFLLVLQFWILWFFGGNTIRTPQIIRQHVEAVIISITILVVAVPEGLPLAVTLSLAYSIGRMLKDQNFVRRLAACEIMGGATEICSDKTGTLTENKMSVSTFWNGFRLETLDSRDNPLKLHIPPYLEPFLEGLALNSTSYLQEEERVVNTKKRKTTVSVGIGSSSECALLYLLQRLGYDYKQIREEKLQGSMLVHRECFSSERKMMSTVIKLCGRDEGKYRIYVKGAAEKVLRCCNQKIDSKGNLKRLDKEEIQRIDKHVIHQMASQALRPLCLAYKDFEPTKEGDWREYNEIDGLFQMERNLICLGIAGIRDPIRFGVPTAIRQCQNAGIKVRMVTGDNIETAKQIAIQCNIYHPEAGGVAMLGVDFYKLVGGVVCRLCLTEQCQCSVNSSSNPSGKPKRVDVLGDQEAFHNLEYRLEILARARPKDKYAIVTGLRAEGAVVAVTGDGANDAPALKKADVGFAMGIAGKEVAKLSADIVMLDDNFESIVKAVKWGRNIYENIRRFLIFQLTVNVVAVSFTILTALVLRQAPLTAVQLLWVNMIMDSFGSLALATEPPSDELLQRKPHSRTEYLISKSMFGSILSQAVYQLAVLLLLIFYADKFVPEERWDYLSTAVRIENNFCEFSDCGPGCWPACSGTIMRSGRRFFPFSNLSDYAIQWETSIGPSRHLTLIFNTFVWMQIVNLLNARNMHRKWNMLSGLWTNKFWMGIFLLISLGQTLFIEFGGYVVSCHLEGLTGMQWSICILFSLGGIIVHYVMKLFPDQILPEAGQKEMNPLHEPKSIALASRGRISRERISHRLTAGLGHTSEAQRNLVRRSRTQHLSRKDTILRSSTLKM</sequence>
<dbReference type="InterPro" id="IPR023214">
    <property type="entry name" value="HAD_sf"/>
</dbReference>
<evidence type="ECO:0000256" key="8">
    <source>
        <dbReference type="ARBA" id="ARBA00022989"/>
    </source>
</evidence>
<feature type="transmembrane region" description="Helical" evidence="11">
    <location>
        <begin position="452"/>
        <end position="477"/>
    </location>
</feature>
<feature type="transmembrane region" description="Helical" evidence="11">
    <location>
        <begin position="232"/>
        <end position="251"/>
    </location>
</feature>
<dbReference type="PANTHER" id="PTHR24093">
    <property type="entry name" value="CATION TRANSPORTING ATPASE"/>
    <property type="match status" value="1"/>
</dbReference>
<dbReference type="PRINTS" id="PR00119">
    <property type="entry name" value="CATATPASE"/>
</dbReference>
<evidence type="ECO:0000256" key="3">
    <source>
        <dbReference type="ARBA" id="ARBA00022723"/>
    </source>
</evidence>
<protein>
    <submittedName>
        <fullName evidence="15">Plasma membrane-type Ca(2+)-ATPase A1 PMCAA1</fullName>
    </submittedName>
</protein>
<evidence type="ECO:0000256" key="9">
    <source>
        <dbReference type="ARBA" id="ARBA00023136"/>
    </source>
</evidence>
<feature type="transmembrane region" description="Helical" evidence="11">
    <location>
        <begin position="201"/>
        <end position="220"/>
    </location>
</feature>
<comment type="subcellular location">
    <subcellularLocation>
        <location evidence="1">Endomembrane system</location>
        <topology evidence="1">Multi-pass membrane protein</topology>
    </subcellularLocation>
</comment>
<dbReference type="InterPro" id="IPR004014">
    <property type="entry name" value="ATPase_P-typ_cation-transptr_N"/>
</dbReference>
<feature type="domain" description="P-type ATPase A" evidence="12">
    <location>
        <begin position="266"/>
        <end position="386"/>
    </location>
</feature>
<evidence type="ECO:0000259" key="13">
    <source>
        <dbReference type="Pfam" id="PF00689"/>
    </source>
</evidence>
<dbReference type="PRINTS" id="PR00121">
    <property type="entry name" value="NAKATPASE"/>
</dbReference>